<gene>
    <name evidence="1" type="ORF">LR3_08300</name>
</gene>
<name>A0A073JQP5_LIMRT</name>
<organism evidence="1 2">
    <name type="scientific">Limosilactobacillus reuteri</name>
    <name type="common">Lactobacillus reuteri</name>
    <dbReference type="NCBI Taxonomy" id="1598"/>
    <lineage>
        <taxon>Bacteria</taxon>
        <taxon>Bacillati</taxon>
        <taxon>Bacillota</taxon>
        <taxon>Bacilli</taxon>
        <taxon>Lactobacillales</taxon>
        <taxon>Lactobacillaceae</taxon>
        <taxon>Limosilactobacillus</taxon>
    </lineage>
</organism>
<dbReference type="AlphaFoldDB" id="A0A073JQP5"/>
<accession>A0A073JQP5</accession>
<sequence>MQAKELKEYILADTERLYIILRNAGFHDFRERAEEIRCALPNYTNPTGVMIKLNNSLNTSLFELGYSGDIFGALGVVLEKQFYEVMSYIHGLLGLSSKHVANSFDPLATLKKLSKTTTTQHRRITNNKLYDKGVLNKFVNGIHASVIEEGISPEIARRFDVMYDPHLDRVIFPHYDWNEFDKVVGVQGRSTMSKAELELTGTPKYLNYIKDYFKLLNLYGYNQAHQNINDHKRIILFEAEKSVLKEFTLSRGDGVSVALGGHSISEQQVDFILRKLPVDGEVIIAFDHDVMTKEQEGEEYILNQAKKFSPFRKTSYIFDSYNILGEKDSPIDKGKVIWDHLLKWRKIIS</sequence>
<evidence type="ECO:0000313" key="1">
    <source>
        <dbReference type="EMBL" id="KEK16065.1"/>
    </source>
</evidence>
<proteinExistence type="predicted"/>
<dbReference type="SUPFAM" id="SSF56731">
    <property type="entry name" value="DNA primase core"/>
    <property type="match status" value="1"/>
</dbReference>
<reference evidence="1 2" key="1">
    <citation type="submission" date="2014-06" db="EMBL/GenBank/DDBJ databases">
        <title>Genetic determinant of reutericyclin biosynthesis of Lactobacillus reuteri.</title>
        <authorList>
            <person name="Lin X."/>
            <person name="Duar R."/>
            <person name="Walter J."/>
            <person name="Gaenzle M."/>
        </authorList>
    </citation>
    <scope>NUCLEOTIDE SEQUENCE [LARGE SCALE GENOMIC DNA]</scope>
    <source>
        <strain evidence="1 2">LTH2584</strain>
    </source>
</reference>
<dbReference type="Proteomes" id="UP000027731">
    <property type="component" value="Unassembled WGS sequence"/>
</dbReference>
<evidence type="ECO:0000313" key="2">
    <source>
        <dbReference type="Proteomes" id="UP000027731"/>
    </source>
</evidence>
<dbReference type="PATRIC" id="fig|1598.90.peg.466"/>
<comment type="caution">
    <text evidence="1">The sequence shown here is derived from an EMBL/GenBank/DDBJ whole genome shotgun (WGS) entry which is preliminary data.</text>
</comment>
<dbReference type="Gene3D" id="3.40.1360.10">
    <property type="match status" value="1"/>
</dbReference>
<protein>
    <submittedName>
        <fullName evidence="1">DNA primase</fullName>
    </submittedName>
</protein>
<dbReference type="EMBL" id="JOSX01000010">
    <property type="protein sequence ID" value="KEK16065.1"/>
    <property type="molecule type" value="Genomic_DNA"/>
</dbReference>